<name>A0A7W7NQ39_9SPHN</name>
<gene>
    <name evidence="2" type="ORF">HNP52_000564</name>
</gene>
<protein>
    <submittedName>
        <fullName evidence="2">Uncharacterized protein</fullName>
    </submittedName>
</protein>
<evidence type="ECO:0000256" key="1">
    <source>
        <dbReference type="SAM" id="MobiDB-lite"/>
    </source>
</evidence>
<dbReference type="PROSITE" id="PS51257">
    <property type="entry name" value="PROKAR_LIPOPROTEIN"/>
    <property type="match status" value="1"/>
</dbReference>
<comment type="caution">
    <text evidence="2">The sequence shown here is derived from an EMBL/GenBank/DDBJ whole genome shotgun (WGS) entry which is preliminary data.</text>
</comment>
<proteinExistence type="predicted"/>
<keyword evidence="3" id="KW-1185">Reference proteome</keyword>
<organism evidence="2 3">
    <name type="scientific">Sphingomonas kyeonggiensis</name>
    <dbReference type="NCBI Taxonomy" id="1268553"/>
    <lineage>
        <taxon>Bacteria</taxon>
        <taxon>Pseudomonadati</taxon>
        <taxon>Pseudomonadota</taxon>
        <taxon>Alphaproteobacteria</taxon>
        <taxon>Sphingomonadales</taxon>
        <taxon>Sphingomonadaceae</taxon>
        <taxon>Sphingomonas</taxon>
    </lineage>
</organism>
<dbReference type="Proteomes" id="UP000575241">
    <property type="component" value="Unassembled WGS sequence"/>
</dbReference>
<dbReference type="EMBL" id="JACHLN010000001">
    <property type="protein sequence ID" value="MBB4837513.1"/>
    <property type="molecule type" value="Genomic_DNA"/>
</dbReference>
<dbReference type="AlphaFoldDB" id="A0A7W7NQ39"/>
<evidence type="ECO:0000313" key="2">
    <source>
        <dbReference type="EMBL" id="MBB4837513.1"/>
    </source>
</evidence>
<evidence type="ECO:0000313" key="3">
    <source>
        <dbReference type="Proteomes" id="UP000575241"/>
    </source>
</evidence>
<accession>A0A7W7NQ39</accession>
<reference evidence="2 3" key="1">
    <citation type="submission" date="2020-08" db="EMBL/GenBank/DDBJ databases">
        <title>Functional genomics of gut bacteria from endangered species of beetles.</title>
        <authorList>
            <person name="Carlos-Shanley C."/>
        </authorList>
    </citation>
    <scope>NUCLEOTIDE SEQUENCE [LARGE SCALE GENOMIC DNA]</scope>
    <source>
        <strain evidence="2 3">S00224</strain>
    </source>
</reference>
<dbReference type="RefSeq" id="WP_184162182.1">
    <property type="nucleotide sequence ID" value="NZ_JACHLN010000001.1"/>
</dbReference>
<sequence>MSFGRDISVLLCVSVATVALGACRAGPAEPRSDQAAQSARPEKATQPAKPGPDVAEPIDFASDFHLSDLCKAELQEMRFKKFQSYDFIYDSGLPVRVSGSYAEVLAKGAGSAATIYDEVEATIFRDIEIEVEAKQAAPHFSFDTWAMPFAVSDHPFSAHRQLRHQRAMGATFPFLDLARIPFHDADDVDQPFPKGNNFSRNFISVLNFLATRGENIWGRGDGFDARQKARELRLGTTGTKYERAQVISSKFLDVLRNVPPKEKIAIAYVGDDIVAHLGKPIIIAAAISTIDDAVGFTECTRSN</sequence>
<feature type="region of interest" description="Disordered" evidence="1">
    <location>
        <begin position="27"/>
        <end position="53"/>
    </location>
</feature>